<reference evidence="6" key="1">
    <citation type="submission" date="2018-05" db="EMBL/GenBank/DDBJ databases">
        <authorList>
            <person name="Cea G.-C."/>
            <person name="William W."/>
        </authorList>
    </citation>
    <scope>NUCLEOTIDE SEQUENCE [LARGE SCALE GENOMIC DNA]</scope>
    <source>
        <strain evidence="6">DB21MT 5</strain>
    </source>
</reference>
<keyword evidence="2" id="KW-0238">DNA-binding</keyword>
<evidence type="ECO:0000259" key="4">
    <source>
        <dbReference type="PROSITE" id="PS51118"/>
    </source>
</evidence>
<dbReference type="PROSITE" id="PS51118">
    <property type="entry name" value="HTH_HXLR"/>
    <property type="match status" value="1"/>
</dbReference>
<dbReference type="CDD" id="cd00090">
    <property type="entry name" value="HTH_ARSR"/>
    <property type="match status" value="1"/>
</dbReference>
<evidence type="ECO:0000256" key="3">
    <source>
        <dbReference type="ARBA" id="ARBA00023163"/>
    </source>
</evidence>
<dbReference type="InterPro" id="IPR036390">
    <property type="entry name" value="WH_DNA-bd_sf"/>
</dbReference>
<keyword evidence="1" id="KW-0805">Transcription regulation</keyword>
<evidence type="ECO:0000313" key="5">
    <source>
        <dbReference type="EMBL" id="SQD76489.1"/>
    </source>
</evidence>
<keyword evidence="6" id="KW-1185">Reference proteome</keyword>
<name>A0A330LIQ5_9GAMM</name>
<evidence type="ECO:0000256" key="2">
    <source>
        <dbReference type="ARBA" id="ARBA00023125"/>
    </source>
</evidence>
<evidence type="ECO:0000313" key="6">
    <source>
        <dbReference type="Proteomes" id="UP000250163"/>
    </source>
</evidence>
<protein>
    <submittedName>
        <fullName evidence="5">Transcriptional regulator</fullName>
    </submittedName>
</protein>
<dbReference type="Pfam" id="PF01638">
    <property type="entry name" value="HxlR"/>
    <property type="match status" value="1"/>
</dbReference>
<gene>
    <name evidence="5" type="ORF">MORIYA_0011</name>
</gene>
<dbReference type="InterPro" id="IPR011991">
    <property type="entry name" value="ArsR-like_HTH"/>
</dbReference>
<dbReference type="InterPro" id="IPR036388">
    <property type="entry name" value="WH-like_DNA-bd_sf"/>
</dbReference>
<accession>A0A330LIQ5</accession>
<dbReference type="KEGG" id="mya:MORIYA_0011"/>
<feature type="domain" description="HTH hxlR-type" evidence="4">
    <location>
        <begin position="42"/>
        <end position="137"/>
    </location>
</feature>
<dbReference type="Proteomes" id="UP000250163">
    <property type="component" value="Chromosome MORIYA"/>
</dbReference>
<dbReference type="InterPro" id="IPR002577">
    <property type="entry name" value="HTH_HxlR"/>
</dbReference>
<proteinExistence type="predicted"/>
<dbReference type="SUPFAM" id="SSF46785">
    <property type="entry name" value="Winged helix' DNA-binding domain"/>
    <property type="match status" value="1"/>
</dbReference>
<dbReference type="EMBL" id="LS483250">
    <property type="protein sequence ID" value="SQD76489.1"/>
    <property type="molecule type" value="Genomic_DNA"/>
</dbReference>
<dbReference type="Gene3D" id="1.10.10.10">
    <property type="entry name" value="Winged helix-like DNA-binding domain superfamily/Winged helix DNA-binding domain"/>
    <property type="match status" value="1"/>
</dbReference>
<organism evidence="5 6">
    <name type="scientific">Moritella yayanosii</name>
    <dbReference type="NCBI Taxonomy" id="69539"/>
    <lineage>
        <taxon>Bacteria</taxon>
        <taxon>Pseudomonadati</taxon>
        <taxon>Pseudomonadota</taxon>
        <taxon>Gammaproteobacteria</taxon>
        <taxon>Alteromonadales</taxon>
        <taxon>Moritellaceae</taxon>
        <taxon>Moritella</taxon>
    </lineage>
</organism>
<keyword evidence="3" id="KW-0804">Transcription</keyword>
<dbReference type="GO" id="GO:0006355">
    <property type="term" value="P:regulation of DNA-templated transcription"/>
    <property type="evidence" value="ECO:0007669"/>
    <property type="project" value="UniProtKB-ARBA"/>
</dbReference>
<dbReference type="PANTHER" id="PTHR33204">
    <property type="entry name" value="TRANSCRIPTIONAL REGULATOR, MARR FAMILY"/>
    <property type="match status" value="1"/>
</dbReference>
<dbReference type="PANTHER" id="PTHR33204:SF29">
    <property type="entry name" value="TRANSCRIPTIONAL REGULATOR"/>
    <property type="match status" value="1"/>
</dbReference>
<evidence type="ECO:0000256" key="1">
    <source>
        <dbReference type="ARBA" id="ARBA00023015"/>
    </source>
</evidence>
<dbReference type="AlphaFoldDB" id="A0A330LIQ5"/>
<sequence>MLLWDIKATSILLVTLWGMMKTTVETMANGHKKVINPCDEPCSVERGMRMLGGKWKASILWHLQDGPVRFNDLSRMLGGASKKMVDQRLKELESQGLVIRKVISDRPIAVTYEITEFGRTALDILKRLKEWSEEHGI</sequence>
<dbReference type="GO" id="GO:0003677">
    <property type="term" value="F:DNA binding"/>
    <property type="evidence" value="ECO:0007669"/>
    <property type="project" value="UniProtKB-KW"/>
</dbReference>